<comment type="caution">
    <text evidence="1">The sequence shown here is derived from an EMBL/GenBank/DDBJ whole genome shotgun (WGS) entry which is preliminary data.</text>
</comment>
<reference evidence="2" key="1">
    <citation type="submission" date="2023-07" db="EMBL/GenBank/DDBJ databases">
        <title>30 novel species of actinomycetes from the DSMZ collection.</title>
        <authorList>
            <person name="Nouioui I."/>
        </authorList>
    </citation>
    <scope>NUCLEOTIDE SEQUENCE [LARGE SCALE GENOMIC DNA]</scope>
    <source>
        <strain evidence="2">DSM 44917</strain>
    </source>
</reference>
<evidence type="ECO:0008006" key="3">
    <source>
        <dbReference type="Google" id="ProtNLM"/>
    </source>
</evidence>
<dbReference type="EMBL" id="JAVREN010000020">
    <property type="protein sequence ID" value="MDT0308303.1"/>
    <property type="molecule type" value="Genomic_DNA"/>
</dbReference>
<dbReference type="Proteomes" id="UP001183388">
    <property type="component" value="Unassembled WGS sequence"/>
</dbReference>
<gene>
    <name evidence="1" type="ORF">RM780_15220</name>
</gene>
<dbReference type="RefSeq" id="WP_311631248.1">
    <property type="nucleotide sequence ID" value="NZ_JAVREN010000020.1"/>
</dbReference>
<evidence type="ECO:0000313" key="2">
    <source>
        <dbReference type="Proteomes" id="UP001183388"/>
    </source>
</evidence>
<keyword evidence="2" id="KW-1185">Reference proteome</keyword>
<name>A0ABU2LAP8_9ACTN</name>
<evidence type="ECO:0000313" key="1">
    <source>
        <dbReference type="EMBL" id="MDT0308303.1"/>
    </source>
</evidence>
<organism evidence="1 2">
    <name type="scientific">Streptomyces boetiae</name>
    <dbReference type="NCBI Taxonomy" id="3075541"/>
    <lineage>
        <taxon>Bacteria</taxon>
        <taxon>Bacillati</taxon>
        <taxon>Actinomycetota</taxon>
        <taxon>Actinomycetes</taxon>
        <taxon>Kitasatosporales</taxon>
        <taxon>Streptomycetaceae</taxon>
        <taxon>Streptomyces</taxon>
    </lineage>
</organism>
<accession>A0ABU2LAP8</accession>
<sequence>MIGKSGRAGTAEWSVEDELTLSFDEEPIDELDVRIVNGAVNVVGTAGPDARVEISQVSGPPLLVRRKGRRLTVAYDDLPWHGFLKWLDRKGWRRSAVVSVSVPAASALNVGVVGASAVVSRIAGRTAIRGVSGDATLVGLSGAVRAETVSGHLETQSLAGQLRFSSVSGSLTVIDGGSRLLKGDTVSGDMVVDLAPGPGAADLRLSTVSGDIAVRLPEPADARVEANTAGGAVSSAFAELSASGGWGARQLTGTLGDGSGAVVCSTVSGGIALLRRPPAEHDTAAAPLRKDV</sequence>
<proteinExistence type="predicted"/>
<protein>
    <recommendedName>
        <fullName evidence="3">Adhesin domain-containing protein</fullName>
    </recommendedName>
</protein>